<protein>
    <recommendedName>
        <fullName evidence="9">Transmembrane 9 superfamily member</fullName>
    </recommendedName>
</protein>
<evidence type="ECO:0000256" key="1">
    <source>
        <dbReference type="ARBA" id="ARBA00004337"/>
    </source>
</evidence>
<comment type="subcellular location">
    <subcellularLocation>
        <location evidence="1">Endosome membrane</location>
        <topology evidence="1">Multi-pass membrane protein</topology>
    </subcellularLocation>
    <subcellularLocation>
        <location evidence="2">Golgi apparatus membrane</location>
        <topology evidence="2">Multi-pass membrane protein</topology>
    </subcellularLocation>
</comment>
<dbReference type="PROSITE" id="PS51257">
    <property type="entry name" value="PROKAR_LIPOPROTEIN"/>
    <property type="match status" value="1"/>
</dbReference>
<dbReference type="EMBL" id="HG996474">
    <property type="protein sequence ID" value="CAG1836262.1"/>
    <property type="molecule type" value="Genomic_DNA"/>
</dbReference>
<evidence type="ECO:0000256" key="6">
    <source>
        <dbReference type="ARBA" id="ARBA00022753"/>
    </source>
</evidence>
<dbReference type="GO" id="GO:0000139">
    <property type="term" value="C:Golgi membrane"/>
    <property type="evidence" value="ECO:0007669"/>
    <property type="project" value="UniProtKB-SubCell"/>
</dbReference>
<dbReference type="PANTHER" id="PTHR10766:SF168">
    <property type="entry name" value="TRANSMEMBRANE 9 SUPERFAMILY MEMBER"/>
    <property type="match status" value="1"/>
</dbReference>
<reference evidence="10" key="1">
    <citation type="submission" date="2021-03" db="EMBL/GenBank/DDBJ databases">
        <authorList>
            <consortium name="Genoscope - CEA"/>
            <person name="William W."/>
        </authorList>
    </citation>
    <scope>NUCLEOTIDE SEQUENCE</scope>
    <source>
        <strain evidence="10">Doubled-haploid Pahang</strain>
    </source>
</reference>
<dbReference type="InterPro" id="IPR004240">
    <property type="entry name" value="EMP70"/>
</dbReference>
<keyword evidence="6" id="KW-0967">Endosome</keyword>
<evidence type="ECO:0000256" key="3">
    <source>
        <dbReference type="ARBA" id="ARBA00005227"/>
    </source>
</evidence>
<feature type="chain" id="PRO_5034196739" description="Transmembrane 9 superfamily member" evidence="9">
    <location>
        <begin position="25"/>
        <end position="162"/>
    </location>
</feature>
<dbReference type="PANTHER" id="PTHR10766">
    <property type="entry name" value="TRANSMEMBRANE 9 SUPERFAMILY PROTEIN"/>
    <property type="match status" value="1"/>
</dbReference>
<keyword evidence="4" id="KW-0812">Transmembrane</keyword>
<evidence type="ECO:0000256" key="7">
    <source>
        <dbReference type="ARBA" id="ARBA00022989"/>
    </source>
</evidence>
<dbReference type="EnsemblPlants" id="Ma09_t23680.1">
    <property type="protein sequence ID" value="Ma09_p23680.1"/>
    <property type="gene ID" value="Ma09_g23680"/>
</dbReference>
<sequence>MAKAESAALLLLLLACGLRAGADGSNHRCKEGDRVPFYANKVGPFHNPSETYRLYDLPFCTPEHVTDKKEALGEILNGDRLVDAPYELNFREDKQSKSLCKKHMSKDVTKLRNAVSKNYYFQMFYDDLPLWGFLGRIDKNKVDSSENKYLLFKHIQFDILYV</sequence>
<evidence type="ECO:0000256" key="5">
    <source>
        <dbReference type="ARBA" id="ARBA00022729"/>
    </source>
</evidence>
<evidence type="ECO:0000313" key="12">
    <source>
        <dbReference type="Proteomes" id="UP000012960"/>
    </source>
</evidence>
<dbReference type="InParanoid" id="A0A804KMZ0"/>
<evidence type="ECO:0000313" key="11">
    <source>
        <dbReference type="EnsemblPlants" id="Ma09_p23680.1"/>
    </source>
</evidence>
<reference evidence="11" key="2">
    <citation type="submission" date="2021-05" db="UniProtKB">
        <authorList>
            <consortium name="EnsemblPlants"/>
        </authorList>
    </citation>
    <scope>IDENTIFICATION</scope>
    <source>
        <strain evidence="11">subsp. malaccensis</strain>
    </source>
</reference>
<feature type="signal peptide" evidence="9">
    <location>
        <begin position="1"/>
        <end position="24"/>
    </location>
</feature>
<keyword evidence="5 9" id="KW-0732">Signal</keyword>
<evidence type="ECO:0000256" key="9">
    <source>
        <dbReference type="RuleBase" id="RU363079"/>
    </source>
</evidence>
<keyword evidence="12" id="KW-1185">Reference proteome</keyword>
<comment type="similarity">
    <text evidence="3 9">Belongs to the nonaspanin (TM9SF) (TC 9.A.2) family.</text>
</comment>
<accession>A0A804KMZ0</accession>
<dbReference type="Pfam" id="PF02990">
    <property type="entry name" value="EMP70"/>
    <property type="match status" value="1"/>
</dbReference>
<name>A0A804KMZ0_MUSAM</name>
<keyword evidence="7" id="KW-1133">Transmembrane helix</keyword>
<proteinExistence type="inferred from homology"/>
<dbReference type="GO" id="GO:0010008">
    <property type="term" value="C:endosome membrane"/>
    <property type="evidence" value="ECO:0007669"/>
    <property type="project" value="UniProtKB-SubCell"/>
</dbReference>
<evidence type="ECO:0000256" key="2">
    <source>
        <dbReference type="ARBA" id="ARBA00004653"/>
    </source>
</evidence>
<evidence type="ECO:0000256" key="4">
    <source>
        <dbReference type="ARBA" id="ARBA00022692"/>
    </source>
</evidence>
<organism evidence="11 12">
    <name type="scientific">Musa acuminata subsp. malaccensis</name>
    <name type="common">Wild banana</name>
    <name type="synonym">Musa malaccensis</name>
    <dbReference type="NCBI Taxonomy" id="214687"/>
    <lineage>
        <taxon>Eukaryota</taxon>
        <taxon>Viridiplantae</taxon>
        <taxon>Streptophyta</taxon>
        <taxon>Embryophyta</taxon>
        <taxon>Tracheophyta</taxon>
        <taxon>Spermatophyta</taxon>
        <taxon>Magnoliopsida</taxon>
        <taxon>Liliopsida</taxon>
        <taxon>Zingiberales</taxon>
        <taxon>Musaceae</taxon>
        <taxon>Musa</taxon>
    </lineage>
</organism>
<dbReference type="Proteomes" id="UP000012960">
    <property type="component" value="Unplaced"/>
</dbReference>
<dbReference type="Gramene" id="Ma09_t23680.1">
    <property type="protein sequence ID" value="Ma09_p23680.1"/>
    <property type="gene ID" value="Ma09_g23680"/>
</dbReference>
<dbReference type="OMA" id="AIANHYW"/>
<dbReference type="AlphaFoldDB" id="A0A804KMZ0"/>
<gene>
    <name evidence="10" type="ORF">GSMUA_242310.1</name>
</gene>
<evidence type="ECO:0000313" key="10">
    <source>
        <dbReference type="EMBL" id="CAG1836262.1"/>
    </source>
</evidence>
<keyword evidence="8" id="KW-0472">Membrane</keyword>
<evidence type="ECO:0000256" key="8">
    <source>
        <dbReference type="ARBA" id="ARBA00023136"/>
    </source>
</evidence>